<evidence type="ECO:0000313" key="2">
    <source>
        <dbReference type="EMBL" id="KEI11454.1"/>
    </source>
</evidence>
<evidence type="ECO:0000313" key="3">
    <source>
        <dbReference type="Proteomes" id="UP000027770"/>
    </source>
</evidence>
<dbReference type="RefSeq" id="WP_039222527.1">
    <property type="nucleotide sequence ID" value="NZ_CM003350.1"/>
</dbReference>
<dbReference type="Proteomes" id="UP000027770">
    <property type="component" value="Plasmid p2Cn27606"/>
</dbReference>
<organism evidence="2 3">
    <name type="scientific">Clostridium novyi B str. ATCC 27606</name>
    <dbReference type="NCBI Taxonomy" id="1443123"/>
    <lineage>
        <taxon>Bacteria</taxon>
        <taxon>Bacillati</taxon>
        <taxon>Bacillota</taxon>
        <taxon>Clostridia</taxon>
        <taxon>Eubacteriales</taxon>
        <taxon>Clostridiaceae</taxon>
        <taxon>Clostridium</taxon>
    </lineage>
</organism>
<reference evidence="3" key="1">
    <citation type="journal article" date="2014" name="PLoS ONE">
        <title>Plasmidome interchange between Clostridium botulinum, Clostridium novyi and Clostridium haemolyticum converts strains of independent lineages into distinctly different pathogens.</title>
        <authorList>
            <person name="Skarin H."/>
            <person name="Segerman B."/>
        </authorList>
    </citation>
    <scope>NUCLEOTIDE SEQUENCE [LARGE SCALE GENOMIC DNA]</scope>
    <source>
        <strain evidence="3">ATCC 27606</strain>
    </source>
</reference>
<keyword evidence="2" id="KW-0614">Plasmid</keyword>
<comment type="caution">
    <text evidence="2">The sequence shown here is derived from an EMBL/GenBank/DDBJ whole genome shotgun (WGS) entry which is preliminary data.</text>
</comment>
<feature type="domain" description="Actin-like protein N-terminal" evidence="1">
    <location>
        <begin position="4"/>
        <end position="137"/>
    </location>
</feature>
<geneLocation type="plasmid" evidence="2 3">
    <name>p2Cn27606</name>
</geneLocation>
<gene>
    <name evidence="2" type="ORF">Z959_p0017</name>
</gene>
<evidence type="ECO:0000259" key="1">
    <source>
        <dbReference type="Pfam" id="PF17989"/>
    </source>
</evidence>
<dbReference type="SUPFAM" id="SSF53067">
    <property type="entry name" value="Actin-like ATPase domain"/>
    <property type="match status" value="2"/>
</dbReference>
<dbReference type="Pfam" id="PF17989">
    <property type="entry name" value="ALP_N"/>
    <property type="match status" value="1"/>
</dbReference>
<dbReference type="EMBL" id="JENW01000167">
    <property type="protein sequence ID" value="KEI11454.1"/>
    <property type="molecule type" value="Genomic_DNA"/>
</dbReference>
<dbReference type="InterPro" id="IPR040607">
    <property type="entry name" value="ALP_N"/>
</dbReference>
<proteinExistence type="predicted"/>
<accession>A0AA40IRH7</accession>
<name>A0AA40IRH7_CLONO</name>
<keyword evidence="3" id="KW-1185">Reference proteome</keyword>
<dbReference type="InterPro" id="IPR043129">
    <property type="entry name" value="ATPase_NBD"/>
</dbReference>
<dbReference type="AlphaFoldDB" id="A0AA40IRH7"/>
<protein>
    <submittedName>
        <fullName evidence="2">ATPase</fullName>
    </submittedName>
</protein>
<dbReference type="Gene3D" id="3.30.420.40">
    <property type="match status" value="2"/>
</dbReference>
<sequence>MNIGIDVGNGYTKLPVGKFASRVKIGERVGFGKHKKEVHYVKYNDINYIIGQGAPFTGDERYFSEYYKVCLLTSIALSENNEDFIDANVVVGVPEKKYKLIGDKLKKHIIGYGQQQITVNDKEYTIRITDCIVFIEAAYPILTEDESNVIVIDNGAGTINVTQWEELSILNSATYNESMYKMYADISSYLNLNKGSDYKPTDIEKLLNKKTAIINNVETDITDIRPIVENHITEIASFIKNDFKVKNASKIYLIGGGGADTINYWKKHFPVIELVPESQSINQKVYQTVADNEFGEDDE</sequence>